<protein>
    <submittedName>
        <fullName evidence="3">4,4'-diaponeurosporenoate glycosyltransferase</fullName>
        <ecNumber evidence="3">2.4.1.-</ecNumber>
    </submittedName>
</protein>
<dbReference type="AlphaFoldDB" id="A0A518G0B8"/>
<dbReference type="InterPro" id="IPR001173">
    <property type="entry name" value="Glyco_trans_2-like"/>
</dbReference>
<feature type="transmembrane region" description="Helical" evidence="1">
    <location>
        <begin position="312"/>
        <end position="332"/>
    </location>
</feature>
<dbReference type="PANTHER" id="PTHR43646:SF3">
    <property type="entry name" value="SLR1566 PROTEIN"/>
    <property type="match status" value="1"/>
</dbReference>
<evidence type="ECO:0000313" key="3">
    <source>
        <dbReference type="EMBL" id="QDV22041.1"/>
    </source>
</evidence>
<keyword evidence="1" id="KW-0472">Membrane</keyword>
<dbReference type="Proteomes" id="UP000318017">
    <property type="component" value="Chromosome"/>
</dbReference>
<dbReference type="GO" id="GO:0016757">
    <property type="term" value="F:glycosyltransferase activity"/>
    <property type="evidence" value="ECO:0007669"/>
    <property type="project" value="UniProtKB-KW"/>
</dbReference>
<reference evidence="3 4" key="1">
    <citation type="submission" date="2019-02" db="EMBL/GenBank/DDBJ databases">
        <title>Deep-cultivation of Planctomycetes and their phenomic and genomic characterization uncovers novel biology.</title>
        <authorList>
            <person name="Wiegand S."/>
            <person name="Jogler M."/>
            <person name="Boedeker C."/>
            <person name="Pinto D."/>
            <person name="Vollmers J."/>
            <person name="Rivas-Marin E."/>
            <person name="Kohn T."/>
            <person name="Peeters S.H."/>
            <person name="Heuer A."/>
            <person name="Rast P."/>
            <person name="Oberbeckmann S."/>
            <person name="Bunk B."/>
            <person name="Jeske O."/>
            <person name="Meyerdierks A."/>
            <person name="Storesund J.E."/>
            <person name="Kallscheuer N."/>
            <person name="Luecker S."/>
            <person name="Lage O.M."/>
            <person name="Pohl T."/>
            <person name="Merkel B.J."/>
            <person name="Hornburger P."/>
            <person name="Mueller R.-W."/>
            <person name="Bruemmer F."/>
            <person name="Labrenz M."/>
            <person name="Spormann A.M."/>
            <person name="Op den Camp H."/>
            <person name="Overmann J."/>
            <person name="Amann R."/>
            <person name="Jetten M.S.M."/>
            <person name="Mascher T."/>
            <person name="Medema M.H."/>
            <person name="Devos D.P."/>
            <person name="Kaster A.-K."/>
            <person name="Ovreas L."/>
            <person name="Rohde M."/>
            <person name="Galperin M.Y."/>
            <person name="Jogler C."/>
        </authorList>
    </citation>
    <scope>NUCLEOTIDE SEQUENCE [LARGE SCALE GENOMIC DNA]</scope>
    <source>
        <strain evidence="3 4">Q31a</strain>
    </source>
</reference>
<name>A0A518G0B8_9BACT</name>
<feature type="transmembrane region" description="Helical" evidence="1">
    <location>
        <begin position="281"/>
        <end position="300"/>
    </location>
</feature>
<dbReference type="CDD" id="cd00761">
    <property type="entry name" value="Glyco_tranf_GTA_type"/>
    <property type="match status" value="1"/>
</dbReference>
<sequence>MLTILFAACLVLLAALPAWLTFRNLPLFQPLAPLLESDRAPAVSVLIPARNEAAGIEEAITRVLESRGVRIELLVMDDHSADQTASLVAQRASEDSRVRLLLAPELPAGWNGKQHACWHLAQAAQFEFLLFVDADVRLATDAIARLVARLQGSDVSLLSGFPHQETETWLEKLLIPMMHFVLLGYLPLDQMRANTQPGFGAGCGQLFLARRQDYFDSGGHRGIQSSRHDGLKLPRAFRAAGFKTDVCNAEDIARVRMYASAAAVVQGLLKNATEGIANDRLIGPFTVLLAGGSVLPILSLPHAIQHGWNSIAVALLALATLLSFLPRALIALRLGQSWLGVVLQPLAVAVFLGIQWWAFLRAKLGREAVAWRGRNA</sequence>
<evidence type="ECO:0000259" key="2">
    <source>
        <dbReference type="Pfam" id="PF00535"/>
    </source>
</evidence>
<keyword evidence="3" id="KW-0328">Glycosyltransferase</keyword>
<organism evidence="3 4">
    <name type="scientific">Aureliella helgolandensis</name>
    <dbReference type="NCBI Taxonomy" id="2527968"/>
    <lineage>
        <taxon>Bacteria</taxon>
        <taxon>Pseudomonadati</taxon>
        <taxon>Planctomycetota</taxon>
        <taxon>Planctomycetia</taxon>
        <taxon>Pirellulales</taxon>
        <taxon>Pirellulaceae</taxon>
        <taxon>Aureliella</taxon>
    </lineage>
</organism>
<keyword evidence="1" id="KW-0812">Transmembrane</keyword>
<evidence type="ECO:0000313" key="4">
    <source>
        <dbReference type="Proteomes" id="UP000318017"/>
    </source>
</evidence>
<dbReference type="Pfam" id="PF00535">
    <property type="entry name" value="Glycos_transf_2"/>
    <property type="match status" value="1"/>
</dbReference>
<dbReference type="EC" id="2.4.1.-" evidence="3"/>
<dbReference type="SUPFAM" id="SSF53448">
    <property type="entry name" value="Nucleotide-diphospho-sugar transferases"/>
    <property type="match status" value="1"/>
</dbReference>
<dbReference type="OrthoDB" id="9806525at2"/>
<dbReference type="KEGG" id="ahel:Q31a_03200"/>
<accession>A0A518G0B8</accession>
<keyword evidence="1" id="KW-1133">Transmembrane helix</keyword>
<keyword evidence="4" id="KW-1185">Reference proteome</keyword>
<keyword evidence="3" id="KW-0808">Transferase</keyword>
<dbReference type="InterPro" id="IPR029044">
    <property type="entry name" value="Nucleotide-diphossugar_trans"/>
</dbReference>
<dbReference type="Gene3D" id="3.90.550.10">
    <property type="entry name" value="Spore Coat Polysaccharide Biosynthesis Protein SpsA, Chain A"/>
    <property type="match status" value="1"/>
</dbReference>
<dbReference type="PANTHER" id="PTHR43646">
    <property type="entry name" value="GLYCOSYLTRANSFERASE"/>
    <property type="match status" value="1"/>
</dbReference>
<proteinExistence type="predicted"/>
<gene>
    <name evidence="3" type="primary">crtQ</name>
    <name evidence="3" type="ORF">Q31a_03200</name>
</gene>
<evidence type="ECO:0000256" key="1">
    <source>
        <dbReference type="SAM" id="Phobius"/>
    </source>
</evidence>
<dbReference type="EMBL" id="CP036298">
    <property type="protein sequence ID" value="QDV22041.1"/>
    <property type="molecule type" value="Genomic_DNA"/>
</dbReference>
<feature type="domain" description="Glycosyltransferase 2-like" evidence="2">
    <location>
        <begin position="44"/>
        <end position="204"/>
    </location>
</feature>
<dbReference type="RefSeq" id="WP_145072949.1">
    <property type="nucleotide sequence ID" value="NZ_CP036298.1"/>
</dbReference>
<feature type="transmembrane region" description="Helical" evidence="1">
    <location>
        <begin position="338"/>
        <end position="359"/>
    </location>
</feature>